<evidence type="ECO:0000256" key="4">
    <source>
        <dbReference type="ARBA" id="ARBA00022989"/>
    </source>
</evidence>
<keyword evidence="5" id="KW-0297">G-protein coupled receptor</keyword>
<evidence type="ECO:0000313" key="12">
    <source>
        <dbReference type="EMBL" id="CAH3148999.1"/>
    </source>
</evidence>
<evidence type="ECO:0000256" key="5">
    <source>
        <dbReference type="ARBA" id="ARBA00023040"/>
    </source>
</evidence>
<dbReference type="Pfam" id="PF00001">
    <property type="entry name" value="7tm_1"/>
    <property type="match status" value="1"/>
</dbReference>
<organism evidence="12 13">
    <name type="scientific">Pocillopora meandrina</name>
    <dbReference type="NCBI Taxonomy" id="46732"/>
    <lineage>
        <taxon>Eukaryota</taxon>
        <taxon>Metazoa</taxon>
        <taxon>Cnidaria</taxon>
        <taxon>Anthozoa</taxon>
        <taxon>Hexacorallia</taxon>
        <taxon>Scleractinia</taxon>
        <taxon>Astrocoeniina</taxon>
        <taxon>Pocilloporidae</taxon>
        <taxon>Pocillopora</taxon>
    </lineage>
</organism>
<feature type="transmembrane region" description="Helical" evidence="10">
    <location>
        <begin position="189"/>
        <end position="213"/>
    </location>
</feature>
<dbReference type="PRINTS" id="PR00237">
    <property type="entry name" value="GPCRRHODOPSN"/>
</dbReference>
<dbReference type="PANTHER" id="PTHR24246:SF27">
    <property type="entry name" value="ADENOSINE RECEPTOR, ISOFORM A"/>
    <property type="match status" value="1"/>
</dbReference>
<keyword evidence="8" id="KW-0325">Glycoprotein</keyword>
<dbReference type="GO" id="GO:0005886">
    <property type="term" value="C:plasma membrane"/>
    <property type="evidence" value="ECO:0007669"/>
    <property type="project" value="UniProtKB-SubCell"/>
</dbReference>
<comment type="caution">
    <text evidence="12">The sequence shown here is derived from an EMBL/GenBank/DDBJ whole genome shotgun (WGS) entry which is preliminary data.</text>
</comment>
<evidence type="ECO:0000256" key="3">
    <source>
        <dbReference type="ARBA" id="ARBA00022692"/>
    </source>
</evidence>
<keyword evidence="6 10" id="KW-0472">Membrane</keyword>
<dbReference type="SUPFAM" id="SSF81321">
    <property type="entry name" value="Family A G protein-coupled receptor-like"/>
    <property type="match status" value="1"/>
</dbReference>
<dbReference type="InterPro" id="IPR000276">
    <property type="entry name" value="GPCR_Rhodpsn"/>
</dbReference>
<reference evidence="12 13" key="1">
    <citation type="submission" date="2022-05" db="EMBL/GenBank/DDBJ databases">
        <authorList>
            <consortium name="Genoscope - CEA"/>
            <person name="William W."/>
        </authorList>
    </citation>
    <scope>NUCLEOTIDE SEQUENCE [LARGE SCALE GENOMIC DNA]</scope>
</reference>
<dbReference type="CDD" id="cd00637">
    <property type="entry name" value="7tm_classA_rhodopsin-like"/>
    <property type="match status" value="1"/>
</dbReference>
<dbReference type="Proteomes" id="UP001159428">
    <property type="component" value="Unassembled WGS sequence"/>
</dbReference>
<dbReference type="InterPro" id="IPR017452">
    <property type="entry name" value="GPCR_Rhodpsn_7TM"/>
</dbReference>
<proteinExistence type="predicted"/>
<evidence type="ECO:0000256" key="8">
    <source>
        <dbReference type="ARBA" id="ARBA00023180"/>
    </source>
</evidence>
<dbReference type="GO" id="GO:0004930">
    <property type="term" value="F:G protein-coupled receptor activity"/>
    <property type="evidence" value="ECO:0007669"/>
    <property type="project" value="UniProtKB-KW"/>
</dbReference>
<name>A0AAU9XIX1_9CNID</name>
<feature type="transmembrane region" description="Helical" evidence="10">
    <location>
        <begin position="106"/>
        <end position="131"/>
    </location>
</feature>
<keyword evidence="7" id="KW-0675">Receptor</keyword>
<feature type="transmembrane region" description="Helical" evidence="10">
    <location>
        <begin position="36"/>
        <end position="58"/>
    </location>
</feature>
<evidence type="ECO:0000256" key="9">
    <source>
        <dbReference type="ARBA" id="ARBA00023224"/>
    </source>
</evidence>
<keyword evidence="9" id="KW-0807">Transducer</keyword>
<evidence type="ECO:0000256" key="1">
    <source>
        <dbReference type="ARBA" id="ARBA00004651"/>
    </source>
</evidence>
<keyword evidence="4 10" id="KW-1133">Transmembrane helix</keyword>
<accession>A0AAU9XIX1</accession>
<keyword evidence="2" id="KW-1003">Cell membrane</keyword>
<feature type="transmembrane region" description="Helical" evidence="10">
    <location>
        <begin position="70"/>
        <end position="94"/>
    </location>
</feature>
<evidence type="ECO:0000256" key="7">
    <source>
        <dbReference type="ARBA" id="ARBA00023170"/>
    </source>
</evidence>
<dbReference type="EMBL" id="CALNXJ010000045">
    <property type="protein sequence ID" value="CAH3148999.1"/>
    <property type="molecule type" value="Genomic_DNA"/>
</dbReference>
<evidence type="ECO:0000256" key="2">
    <source>
        <dbReference type="ARBA" id="ARBA00022475"/>
    </source>
</evidence>
<keyword evidence="3 10" id="KW-0812">Transmembrane</keyword>
<sequence>MDNNTAPYFNESRNATVLSDHLHEVSNQLETNNTEVAILISIATVIVLINSLVLYLFFKNRSLRTVSNYPLFSLATCDFFCGIVVIPLFTIMYFTPLVQSQGATRFYLGFLVTVLHNFIAIVTVYHIVIVTGERYMAIKFPFKHRVLDQKNVLTVLTTVWISSLLISSIPFTWIHKIYPVKKPVSSRLAFGFTIFCSIFVLVLPYIFLMYAFADMFKGVYGKPRDKHQRSNDSGMALRRSRSIEKHSGSEFKCLTLFVIMSSVFLICWLPWFVVFLLYQLSFDTSKLLVPSQVALFIRYMTSVVNPLLYTFLKRDFLQTLKFTFRRRRQVSHSVIYPNGNETLQTEFNHSGVSVTHSRDRQSSKAVNLGTIQEGEGYFGDSEC</sequence>
<evidence type="ECO:0000259" key="11">
    <source>
        <dbReference type="PROSITE" id="PS50262"/>
    </source>
</evidence>
<feature type="transmembrane region" description="Helical" evidence="10">
    <location>
        <begin position="152"/>
        <end position="174"/>
    </location>
</feature>
<evidence type="ECO:0000256" key="10">
    <source>
        <dbReference type="SAM" id="Phobius"/>
    </source>
</evidence>
<feature type="domain" description="G-protein coupled receptors family 1 profile" evidence="11">
    <location>
        <begin position="49"/>
        <end position="309"/>
    </location>
</feature>
<keyword evidence="13" id="KW-1185">Reference proteome</keyword>
<dbReference type="AlphaFoldDB" id="A0AAU9XIX1"/>
<protein>
    <recommendedName>
        <fullName evidence="11">G-protein coupled receptors family 1 profile domain-containing protein</fullName>
    </recommendedName>
</protein>
<evidence type="ECO:0000256" key="6">
    <source>
        <dbReference type="ARBA" id="ARBA00023136"/>
    </source>
</evidence>
<dbReference type="PROSITE" id="PS50262">
    <property type="entry name" value="G_PROTEIN_RECEP_F1_2"/>
    <property type="match status" value="1"/>
</dbReference>
<dbReference type="Gene3D" id="1.20.1070.10">
    <property type="entry name" value="Rhodopsin 7-helix transmembrane proteins"/>
    <property type="match status" value="1"/>
</dbReference>
<gene>
    <name evidence="12" type="ORF">PMEA_00024233</name>
</gene>
<dbReference type="PANTHER" id="PTHR24246">
    <property type="entry name" value="OLFACTORY RECEPTOR AND ADENOSINE RECEPTOR"/>
    <property type="match status" value="1"/>
</dbReference>
<evidence type="ECO:0000313" key="13">
    <source>
        <dbReference type="Proteomes" id="UP001159428"/>
    </source>
</evidence>
<comment type="subcellular location">
    <subcellularLocation>
        <location evidence="1">Cell membrane</location>
        <topology evidence="1">Multi-pass membrane protein</topology>
    </subcellularLocation>
</comment>
<feature type="transmembrane region" description="Helical" evidence="10">
    <location>
        <begin position="254"/>
        <end position="281"/>
    </location>
</feature>
<feature type="transmembrane region" description="Helical" evidence="10">
    <location>
        <begin position="293"/>
        <end position="312"/>
    </location>
</feature>